<dbReference type="InterPro" id="IPR015943">
    <property type="entry name" value="WD40/YVTN_repeat-like_dom_sf"/>
</dbReference>
<keyword evidence="6" id="KW-0732">Signal</keyword>
<dbReference type="Pfam" id="PF07495">
    <property type="entry name" value="Y_Y_Y"/>
    <property type="match status" value="1"/>
</dbReference>
<keyword evidence="9" id="KW-1185">Reference proteome</keyword>
<feature type="signal peptide" evidence="6">
    <location>
        <begin position="1"/>
        <end position="19"/>
    </location>
</feature>
<dbReference type="Proteomes" id="UP000708576">
    <property type="component" value="Unassembled WGS sequence"/>
</dbReference>
<dbReference type="CDD" id="cd00082">
    <property type="entry name" value="HisKA"/>
    <property type="match status" value="1"/>
</dbReference>
<organism evidence="8 9">
    <name type="scientific">Carboxylicivirga linearis</name>
    <dbReference type="NCBI Taxonomy" id="1628157"/>
    <lineage>
        <taxon>Bacteria</taxon>
        <taxon>Pseudomonadati</taxon>
        <taxon>Bacteroidota</taxon>
        <taxon>Bacteroidia</taxon>
        <taxon>Marinilabiliales</taxon>
        <taxon>Marinilabiliaceae</taxon>
        <taxon>Carboxylicivirga</taxon>
    </lineage>
</organism>
<evidence type="ECO:0000256" key="1">
    <source>
        <dbReference type="ARBA" id="ARBA00000085"/>
    </source>
</evidence>
<dbReference type="PANTHER" id="PTHR43547">
    <property type="entry name" value="TWO-COMPONENT HISTIDINE KINASE"/>
    <property type="match status" value="1"/>
</dbReference>
<dbReference type="Pfam" id="PF07494">
    <property type="entry name" value="Reg_prop"/>
    <property type="match status" value="8"/>
</dbReference>
<feature type="transmembrane region" description="Helical" evidence="5">
    <location>
        <begin position="831"/>
        <end position="852"/>
    </location>
</feature>
<dbReference type="Pfam" id="PF00512">
    <property type="entry name" value="HisKA"/>
    <property type="match status" value="1"/>
</dbReference>
<evidence type="ECO:0000256" key="3">
    <source>
        <dbReference type="ARBA" id="ARBA00022553"/>
    </source>
</evidence>
<dbReference type="Gene3D" id="2.130.10.10">
    <property type="entry name" value="YVTN repeat-like/Quinoprotein amine dehydrogenase"/>
    <property type="match status" value="3"/>
</dbReference>
<keyword evidence="3" id="KW-0597">Phosphoprotein</keyword>
<accession>A0ABS5JS19</accession>
<gene>
    <name evidence="8" type="ORF">KEM10_05335</name>
</gene>
<dbReference type="PROSITE" id="PS50109">
    <property type="entry name" value="HIS_KIN"/>
    <property type="match status" value="1"/>
</dbReference>
<keyword evidence="5" id="KW-0812">Transmembrane</keyword>
<dbReference type="Gene3D" id="3.30.565.10">
    <property type="entry name" value="Histidine kinase-like ATPase, C-terminal domain"/>
    <property type="match status" value="1"/>
</dbReference>
<evidence type="ECO:0000256" key="2">
    <source>
        <dbReference type="ARBA" id="ARBA00012438"/>
    </source>
</evidence>
<comment type="catalytic activity">
    <reaction evidence="1">
        <text>ATP + protein L-histidine = ADP + protein N-phospho-L-histidine.</text>
        <dbReference type="EC" id="2.7.13.3"/>
    </reaction>
</comment>
<dbReference type="InterPro" id="IPR011123">
    <property type="entry name" value="Y_Y_Y"/>
</dbReference>
<evidence type="ECO:0000313" key="9">
    <source>
        <dbReference type="Proteomes" id="UP000708576"/>
    </source>
</evidence>
<dbReference type="InterPro" id="IPR003594">
    <property type="entry name" value="HATPase_dom"/>
</dbReference>
<name>A0ABS5JS19_9BACT</name>
<dbReference type="PRINTS" id="PR00344">
    <property type="entry name" value="BCTRLSENSOR"/>
</dbReference>
<dbReference type="InterPro" id="IPR003661">
    <property type="entry name" value="HisK_dim/P_dom"/>
</dbReference>
<reference evidence="8 9" key="1">
    <citation type="journal article" date="2015" name="Int. J. Syst. Evol. Microbiol.">
        <title>Carboxylicivirga linearis sp. nov., isolated from a sea cucumber culture pond.</title>
        <authorList>
            <person name="Wang F.Q."/>
            <person name="Zhou Y.X."/>
            <person name="Lin X.Z."/>
            <person name="Chen G.J."/>
            <person name="Du Z.J."/>
        </authorList>
    </citation>
    <scope>NUCLEOTIDE SEQUENCE [LARGE SCALE GENOMIC DNA]</scope>
    <source>
        <strain evidence="8 9">FB218</strain>
    </source>
</reference>
<keyword evidence="5" id="KW-1133">Transmembrane helix</keyword>
<evidence type="ECO:0000313" key="8">
    <source>
        <dbReference type="EMBL" id="MBS2097693.1"/>
    </source>
</evidence>
<evidence type="ECO:0000256" key="5">
    <source>
        <dbReference type="SAM" id="Phobius"/>
    </source>
</evidence>
<evidence type="ECO:0000256" key="6">
    <source>
        <dbReference type="SAM" id="SignalP"/>
    </source>
</evidence>
<evidence type="ECO:0000256" key="4">
    <source>
        <dbReference type="SAM" id="Coils"/>
    </source>
</evidence>
<feature type="chain" id="PRO_5046898031" description="histidine kinase" evidence="6">
    <location>
        <begin position="20"/>
        <end position="1115"/>
    </location>
</feature>
<keyword evidence="8" id="KW-0547">Nucleotide-binding</keyword>
<dbReference type="SUPFAM" id="SSF63829">
    <property type="entry name" value="Calcium-dependent phosphotriesterase"/>
    <property type="match status" value="3"/>
</dbReference>
<dbReference type="RefSeq" id="WP_212214418.1">
    <property type="nucleotide sequence ID" value="NZ_JAGUCO010000002.1"/>
</dbReference>
<keyword evidence="5" id="KW-0472">Membrane</keyword>
<dbReference type="InterPro" id="IPR036097">
    <property type="entry name" value="HisK_dim/P_sf"/>
</dbReference>
<dbReference type="Gene3D" id="1.10.287.130">
    <property type="match status" value="1"/>
</dbReference>
<dbReference type="InterPro" id="IPR013783">
    <property type="entry name" value="Ig-like_fold"/>
</dbReference>
<dbReference type="InterPro" id="IPR005467">
    <property type="entry name" value="His_kinase_dom"/>
</dbReference>
<protein>
    <recommendedName>
        <fullName evidence="2">histidine kinase</fullName>
        <ecNumber evidence="2">2.7.13.3</ecNumber>
    </recommendedName>
</protein>
<dbReference type="SUPFAM" id="SSF55874">
    <property type="entry name" value="ATPase domain of HSP90 chaperone/DNA topoisomerase II/histidine kinase"/>
    <property type="match status" value="1"/>
</dbReference>
<dbReference type="SMART" id="SM00387">
    <property type="entry name" value="HATPase_c"/>
    <property type="match status" value="1"/>
</dbReference>
<dbReference type="InterPro" id="IPR036890">
    <property type="entry name" value="HATPase_C_sf"/>
</dbReference>
<keyword evidence="4" id="KW-0175">Coiled coil</keyword>
<feature type="domain" description="Histidine kinase" evidence="7">
    <location>
        <begin position="895"/>
        <end position="1114"/>
    </location>
</feature>
<evidence type="ECO:0000259" key="7">
    <source>
        <dbReference type="PROSITE" id="PS50109"/>
    </source>
</evidence>
<dbReference type="Pfam" id="PF02518">
    <property type="entry name" value="HATPase_c"/>
    <property type="match status" value="1"/>
</dbReference>
<feature type="coiled-coil region" evidence="4">
    <location>
        <begin position="854"/>
        <end position="888"/>
    </location>
</feature>
<dbReference type="Gene3D" id="2.60.40.10">
    <property type="entry name" value="Immunoglobulins"/>
    <property type="match status" value="1"/>
</dbReference>
<dbReference type="SMART" id="SM00388">
    <property type="entry name" value="HisKA"/>
    <property type="match status" value="1"/>
</dbReference>
<dbReference type="SUPFAM" id="SSF101898">
    <property type="entry name" value="NHL repeat"/>
    <property type="match status" value="1"/>
</dbReference>
<dbReference type="InterPro" id="IPR004358">
    <property type="entry name" value="Sig_transdc_His_kin-like_C"/>
</dbReference>
<dbReference type="GO" id="GO:0005524">
    <property type="term" value="F:ATP binding"/>
    <property type="evidence" value="ECO:0007669"/>
    <property type="project" value="UniProtKB-KW"/>
</dbReference>
<proteinExistence type="predicted"/>
<keyword evidence="8" id="KW-0067">ATP-binding</keyword>
<dbReference type="InterPro" id="IPR011110">
    <property type="entry name" value="Reg_prop"/>
</dbReference>
<dbReference type="SUPFAM" id="SSF47384">
    <property type="entry name" value="Homodimeric domain of signal transducing histidine kinase"/>
    <property type="match status" value="1"/>
</dbReference>
<comment type="caution">
    <text evidence="8">The sequence shown here is derived from an EMBL/GenBank/DDBJ whole genome shotgun (WGS) entry which is preliminary data.</text>
</comment>
<dbReference type="EMBL" id="JAGUCO010000002">
    <property type="protein sequence ID" value="MBS2097693.1"/>
    <property type="molecule type" value="Genomic_DNA"/>
</dbReference>
<dbReference type="EC" id="2.7.13.3" evidence="2"/>
<dbReference type="PANTHER" id="PTHR43547:SF2">
    <property type="entry name" value="HYBRID SIGNAL TRANSDUCTION HISTIDINE KINASE C"/>
    <property type="match status" value="1"/>
</dbReference>
<sequence>MRYLLSTFLYALLCVCVEAQNPPMRFQHIDIDDGLSLSSVYCVFRDSKGYMWFATEDGVNRYDGYHFQVFRSEANNPNSICHKWVENITEDSLGCLWFGSAHGLSRYNPQKEIFTNFSTIDPTFQIVNDTILSLEVYNEFVLAGTANGLSVIEINNLQTKSYPQTGWVNSIDVIKNRIWIASENGLFTVDLANHQIQVQVKGAVNDLTFDKKGLWAAGKNSLWYKEYENDKWIKYELVKDNVIARIENIVAGDNNIIWIGGDDGLYKFQVNINYLEKVVTASEKSKSLSVNQNKCLLKDDMTNIWYGTHGNGLFLIKEGNISRFTNNPLDPSSLSQNQINCIYQDPVNQNMWLGTYGAGLNIYNSSSNKFEILKHNPLQKNSLSSNFIWTICEASDGCIWIGTNDKGITCYHPQTDQYKYFDVDDTNHSLPNTSVRDIYEDRSGTIWVGTDGGGLCRYGTNGFTVFAHNDNDPQTISDNSVRVIFEDTQNRLWVGTKKGLNLFDRETNTARRFMHNPNDSTSISNNFVYSTIMEDSYGRLWLGTYGGGLNMIDPKTLSFTHYTTKTSVSISNDIVFSIYEDSTGLLWIGTNQGLNSLNPSTKEVTFYGTADGLPNEVIYGLLPDERGCLWLSTNYGICCFNIQTGKTTNFDINDGLQSNEFNGGAFHKGRDGKLYFGGVYGLNVIDPNKNNFLGKTNKTVFTRLDVMGSRVNTNAKLSKSNLLYRDDKDQLWLDNHISYLQSFTLPYAERFFSLEFSGMNHMFSDKTQYQFQLWPLDKEWNNAGTRNFVSYANINPGDYTFRVRSSGADGRWSSEVAELSIIVQPPLWLKGWFIIIEVLLLLMIVIFIYQYLLRQRTNKLLKQQNSAIKQANERLKESENYLLSLNATKDKFFSIISHDLKNPFTSLMSISDILHDNYNEYAEEDRKECVGKMHHSIKQIYSLLENLLTWSRSQRGKISYVPQAFDISAIIHENINLYRIAAQKKSIQIQFQENDGQLRAYGDRNSINTVIRNLMGNAIKFTDDGGMIQIKTEYNQHHLRIRIKDNGMGMSEESCDKLFKIDQKLKKEGTHGEKGTGLGLIICKEFVEKNGGEIGVYSHLGEGSEFWFTVPVKSN</sequence>